<dbReference type="Proteomes" id="UP001196565">
    <property type="component" value="Unassembled WGS sequence"/>
</dbReference>
<dbReference type="InterPro" id="IPR030678">
    <property type="entry name" value="Peptide/Ni-bd"/>
</dbReference>
<evidence type="ECO:0000256" key="2">
    <source>
        <dbReference type="ARBA" id="ARBA00005695"/>
    </source>
</evidence>
<dbReference type="InterPro" id="IPR039424">
    <property type="entry name" value="SBP_5"/>
</dbReference>
<evidence type="ECO:0000313" key="5">
    <source>
        <dbReference type="EMBL" id="MBW6399928.1"/>
    </source>
</evidence>
<dbReference type="PANTHER" id="PTHR30290:SF38">
    <property type="entry name" value="D,D-DIPEPTIDE-BINDING PERIPLASMIC PROTEIN DDPA-RELATED"/>
    <property type="match status" value="1"/>
</dbReference>
<keyword evidence="6" id="KW-1185">Reference proteome</keyword>
<name>A0ABS7AC97_9PROT</name>
<dbReference type="CDD" id="cd08502">
    <property type="entry name" value="PBP2_NikA_DppA_OppA_like_16"/>
    <property type="match status" value="1"/>
</dbReference>
<comment type="subcellular location">
    <subcellularLocation>
        <location evidence="1">Periplasm</location>
    </subcellularLocation>
</comment>
<protein>
    <submittedName>
        <fullName evidence="5">ABC transporter substrate-binding protein</fullName>
    </submittedName>
</protein>
<evidence type="ECO:0000256" key="1">
    <source>
        <dbReference type="ARBA" id="ARBA00004418"/>
    </source>
</evidence>
<accession>A0ABS7AC97</accession>
<dbReference type="PANTHER" id="PTHR30290">
    <property type="entry name" value="PERIPLASMIC BINDING COMPONENT OF ABC TRANSPORTER"/>
    <property type="match status" value="1"/>
</dbReference>
<dbReference type="Gene3D" id="3.90.76.10">
    <property type="entry name" value="Dipeptide-binding Protein, Domain 1"/>
    <property type="match status" value="1"/>
</dbReference>
<organism evidence="5 6">
    <name type="scientific">Roseomonas alba</name>
    <dbReference type="NCBI Taxonomy" id="2846776"/>
    <lineage>
        <taxon>Bacteria</taxon>
        <taxon>Pseudomonadati</taxon>
        <taxon>Pseudomonadota</taxon>
        <taxon>Alphaproteobacteria</taxon>
        <taxon>Acetobacterales</taxon>
        <taxon>Roseomonadaceae</taxon>
        <taxon>Roseomonas</taxon>
    </lineage>
</organism>
<comment type="caution">
    <text evidence="5">The sequence shown here is derived from an EMBL/GenBank/DDBJ whole genome shotgun (WGS) entry which is preliminary data.</text>
</comment>
<dbReference type="Gene3D" id="3.10.105.10">
    <property type="entry name" value="Dipeptide-binding Protein, Domain 3"/>
    <property type="match status" value="1"/>
</dbReference>
<dbReference type="EMBL" id="JAHYBZ010000006">
    <property type="protein sequence ID" value="MBW6399928.1"/>
    <property type="molecule type" value="Genomic_DNA"/>
</dbReference>
<proteinExistence type="inferred from homology"/>
<reference evidence="5 6" key="1">
    <citation type="submission" date="2021-07" db="EMBL/GenBank/DDBJ databases">
        <authorList>
            <person name="So Y."/>
        </authorList>
    </citation>
    <scope>NUCLEOTIDE SEQUENCE [LARGE SCALE GENOMIC DNA]</scope>
    <source>
        <strain evidence="5 6">HJA6</strain>
    </source>
</reference>
<feature type="domain" description="Solute-binding protein family 5" evidence="4">
    <location>
        <begin position="61"/>
        <end position="422"/>
    </location>
</feature>
<sequence>MTGLLASGGAALAQSDTSILRVTPGSDVNTFDPTGPAGTAAYIHGMMVYDALYGQDEELRIHPQMVERDEVSSDSLTWTITLREGLAFHDGSPVTTADVIASLRRWMGLDVVGRTMALDVEAMEPVDARTFRIRLKRAFPVRAALANSGSGLPVILREREASAGPFTRGTELIGSGPFRFVANEFRPGDRLVYERFDGYRPRVEPPSGFAGGKVVRIPRLEFHILPDASTKAAALQAGEIDFIDQVPFDQAEAMQGRRGITVAALSRIYNPFFMRPNSLYPPFNNADARRALALAIHQPDYMAVSFVRPEWGQPCHSFFVCGSPNGITTGSEPYRQQNLAEARRLLERSGYRGEPIVLLNSRETLFVGVAGELAAQNLREAGFNIVLAESDWGTLMARRNSRNPPDRGGFNLFITSISGSGVYSPLSNSIADTTCGARNFAGWACDEEAARLRDEYIHEPDEAKQREILERLSRRLWDVMPTVILGQRAQLYAWRNNISGFVRSPSLITIFWNIEKR</sequence>
<evidence type="ECO:0000259" key="4">
    <source>
        <dbReference type="Pfam" id="PF00496"/>
    </source>
</evidence>
<dbReference type="Gene3D" id="3.40.190.10">
    <property type="entry name" value="Periplasmic binding protein-like II"/>
    <property type="match status" value="1"/>
</dbReference>
<dbReference type="Pfam" id="PF00496">
    <property type="entry name" value="SBP_bac_5"/>
    <property type="match status" value="1"/>
</dbReference>
<dbReference type="PIRSF" id="PIRSF002741">
    <property type="entry name" value="MppA"/>
    <property type="match status" value="1"/>
</dbReference>
<dbReference type="InterPro" id="IPR000914">
    <property type="entry name" value="SBP_5_dom"/>
</dbReference>
<gene>
    <name evidence="5" type="ORF">KPL78_18860</name>
</gene>
<comment type="similarity">
    <text evidence="2">Belongs to the bacterial solute-binding protein 5 family.</text>
</comment>
<evidence type="ECO:0000256" key="3">
    <source>
        <dbReference type="ARBA" id="ARBA00022729"/>
    </source>
</evidence>
<dbReference type="SUPFAM" id="SSF53850">
    <property type="entry name" value="Periplasmic binding protein-like II"/>
    <property type="match status" value="1"/>
</dbReference>
<keyword evidence="3" id="KW-0732">Signal</keyword>
<evidence type="ECO:0000313" key="6">
    <source>
        <dbReference type="Proteomes" id="UP001196565"/>
    </source>
</evidence>